<protein>
    <submittedName>
        <fullName evidence="2">Alpha/beta hydrolase domain-containing protein 13</fullName>
    </submittedName>
</protein>
<keyword evidence="3" id="KW-1185">Reference proteome</keyword>
<keyword evidence="1" id="KW-1133">Transmembrane helix</keyword>
<dbReference type="PANTHER" id="PTHR12277">
    <property type="entry name" value="ALPHA/BETA HYDROLASE DOMAIN-CONTAINING PROTEIN"/>
    <property type="match status" value="1"/>
</dbReference>
<organism evidence="2 3">
    <name type="scientific">Tolypocladium capitatum</name>
    <dbReference type="NCBI Taxonomy" id="45235"/>
    <lineage>
        <taxon>Eukaryota</taxon>
        <taxon>Fungi</taxon>
        <taxon>Dikarya</taxon>
        <taxon>Ascomycota</taxon>
        <taxon>Pezizomycotina</taxon>
        <taxon>Sordariomycetes</taxon>
        <taxon>Hypocreomycetidae</taxon>
        <taxon>Hypocreales</taxon>
        <taxon>Ophiocordycipitaceae</taxon>
        <taxon>Tolypocladium</taxon>
    </lineage>
</organism>
<name>A0A2K3PYW8_9HYPO</name>
<sequence length="416" mass="46745">MTGPGRDPVMRVCADAVRWLRPSAHPRMALTTGRGQPLLARWPCRASQGPLPLRRRLHLPTVVMPPLIFTGLFVVLWCWKCTMLVLFQNAIIYNPFLPPNSRSMRIADFARACGGIEWREERIRSLDGTELALCVSDMSSRGSSKLGSAVTKTPVLYVLYFQGNTSSLPPRLPDISWILRRLKDADEPVHCTTVCLSYRGYWTSHDRPYESGINKDAQASLQWISHLHRSRAAGNQLPRPVVVLWGQSIGCGLATNLAAMPNRASNLDVDALLLEAPFTNTRAMLQALYPQRWLPYQYLWPFLRNHLDSWKNLGLIAAKQQARLPEVYIVEAAKDELVPQDHGTMLYQRCQDVGLMAERHKIQKALHNDIMVLQEGKRVIAQSISTAVARAIRARAEGEQPSAAAGMGSQSKYEYE</sequence>
<dbReference type="AlphaFoldDB" id="A0A2K3PYW8"/>
<dbReference type="OrthoDB" id="10249433at2759"/>
<reference evidence="2 3" key="1">
    <citation type="submission" date="2017-08" db="EMBL/GenBank/DDBJ databases">
        <title>Harnessing the power of phylogenomics to disentangle the directionality and signatures of interkingdom host jumping in the parasitic fungal genus Tolypocladium.</title>
        <authorList>
            <person name="Quandt C.A."/>
            <person name="Patterson W."/>
            <person name="Spatafora J.W."/>
        </authorList>
    </citation>
    <scope>NUCLEOTIDE SEQUENCE [LARGE SCALE GENOMIC DNA]</scope>
    <source>
        <strain evidence="2 3">CBS 113982</strain>
    </source>
</reference>
<dbReference type="InterPro" id="IPR029058">
    <property type="entry name" value="AB_hydrolase_fold"/>
</dbReference>
<accession>A0A2K3PYW8</accession>
<comment type="caution">
    <text evidence="2">The sequence shown here is derived from an EMBL/GenBank/DDBJ whole genome shotgun (WGS) entry which is preliminary data.</text>
</comment>
<dbReference type="Gene3D" id="3.40.50.1820">
    <property type="entry name" value="alpha/beta hydrolase"/>
    <property type="match status" value="1"/>
</dbReference>
<evidence type="ECO:0000313" key="3">
    <source>
        <dbReference type="Proteomes" id="UP000236621"/>
    </source>
</evidence>
<dbReference type="GO" id="GO:0008474">
    <property type="term" value="F:palmitoyl-(protein) hydrolase activity"/>
    <property type="evidence" value="ECO:0007669"/>
    <property type="project" value="TreeGrafter"/>
</dbReference>
<dbReference type="SUPFAM" id="SSF53474">
    <property type="entry name" value="alpha/beta-Hydrolases"/>
    <property type="match status" value="1"/>
</dbReference>
<dbReference type="EMBL" id="NRSZ01001270">
    <property type="protein sequence ID" value="PNY20482.1"/>
    <property type="molecule type" value="Genomic_DNA"/>
</dbReference>
<keyword evidence="1" id="KW-0812">Transmembrane</keyword>
<dbReference type="GO" id="GO:0016020">
    <property type="term" value="C:membrane"/>
    <property type="evidence" value="ECO:0007669"/>
    <property type="project" value="TreeGrafter"/>
</dbReference>
<keyword evidence="2" id="KW-0378">Hydrolase</keyword>
<dbReference type="PANTHER" id="PTHR12277:SF64">
    <property type="entry name" value="SUPERFAMILY HYDROLASE, PUTATIVE (AFU_ORTHOLOGUE AFUA_3G01760)-RELATED"/>
    <property type="match status" value="1"/>
</dbReference>
<dbReference type="STRING" id="45235.A0A2K3PYW8"/>
<proteinExistence type="predicted"/>
<dbReference type="Proteomes" id="UP000236621">
    <property type="component" value="Unassembled WGS sequence"/>
</dbReference>
<evidence type="ECO:0000313" key="2">
    <source>
        <dbReference type="EMBL" id="PNY20482.1"/>
    </source>
</evidence>
<feature type="transmembrane region" description="Helical" evidence="1">
    <location>
        <begin position="57"/>
        <end position="77"/>
    </location>
</feature>
<gene>
    <name evidence="2" type="ORF">TCAP_07393</name>
</gene>
<evidence type="ECO:0000256" key="1">
    <source>
        <dbReference type="SAM" id="Phobius"/>
    </source>
</evidence>
<keyword evidence="1" id="KW-0472">Membrane</keyword>